<organism evidence="2 3">
    <name type="scientific">Perkinsus olseni</name>
    <name type="common">Perkinsus atlanticus</name>
    <dbReference type="NCBI Taxonomy" id="32597"/>
    <lineage>
        <taxon>Eukaryota</taxon>
        <taxon>Sar</taxon>
        <taxon>Alveolata</taxon>
        <taxon>Perkinsozoa</taxon>
        <taxon>Perkinsea</taxon>
        <taxon>Perkinsida</taxon>
        <taxon>Perkinsidae</taxon>
        <taxon>Perkinsus</taxon>
    </lineage>
</organism>
<comment type="caution">
    <text evidence="2">The sequence shown here is derived from an EMBL/GenBank/DDBJ whole genome shotgun (WGS) entry which is preliminary data.</text>
</comment>
<evidence type="ECO:0000256" key="1">
    <source>
        <dbReference type="SAM" id="MobiDB-lite"/>
    </source>
</evidence>
<feature type="non-terminal residue" evidence="2">
    <location>
        <position position="1"/>
    </location>
</feature>
<feature type="compositionally biased region" description="Low complexity" evidence="1">
    <location>
        <begin position="45"/>
        <end position="64"/>
    </location>
</feature>
<feature type="compositionally biased region" description="Low complexity" evidence="1">
    <location>
        <begin position="267"/>
        <end position="278"/>
    </location>
</feature>
<evidence type="ECO:0000313" key="3">
    <source>
        <dbReference type="Proteomes" id="UP000574390"/>
    </source>
</evidence>
<gene>
    <name evidence="2" type="primary">TRIP12_1</name>
    <name evidence="2" type="ORF">FOZ62_002725</name>
</gene>
<dbReference type="AlphaFoldDB" id="A0A7J6R8H2"/>
<dbReference type="EMBL" id="JABANM010024038">
    <property type="protein sequence ID" value="KAF4716883.1"/>
    <property type="molecule type" value="Genomic_DNA"/>
</dbReference>
<sequence>TPKGKSVQITQDLACRYGIVKLLREIQEWEETVDASPQAAENDDGAATNARNASGSSSSPPASSILVTLRRSSRSGSLNAPVERPNEASNTPSQEATFGWLTLLKAEASQALRILDREKDAGVLANRQMPSRSGEVMNLEAFTAFAASSSLPTPYELLQSGMLEKMCDFVARGHEADEIGKVLAENPEFYEHMVKCLVSAIDRHRLLTLALNPVSDGGMVLPSPSTGLASKRGGMGSLGLQLLGKPIRLKLEHRKKEAATDGKGDKSQQPVQSSSSSSTAGDTMRSRLRRALSFRSKRGAEDSPRRGHGEDDLASLMPASLMVTVEPLASIGAVCGYILQRVKFIRRCLGPGHGGSSEFIEDLLLGDEDEDDEEA</sequence>
<dbReference type="GO" id="GO:0016874">
    <property type="term" value="F:ligase activity"/>
    <property type="evidence" value="ECO:0007669"/>
    <property type="project" value="UniProtKB-KW"/>
</dbReference>
<accession>A0A7J6R8H2</accession>
<feature type="region of interest" description="Disordered" evidence="1">
    <location>
        <begin position="33"/>
        <end position="94"/>
    </location>
</feature>
<protein>
    <submittedName>
        <fullName evidence="2">Ubiquitin-protein ligase</fullName>
    </submittedName>
</protein>
<dbReference type="Proteomes" id="UP000574390">
    <property type="component" value="Unassembled WGS sequence"/>
</dbReference>
<proteinExistence type="predicted"/>
<keyword evidence="2" id="KW-0436">Ligase</keyword>
<feature type="region of interest" description="Disordered" evidence="1">
    <location>
        <begin position="254"/>
        <end position="286"/>
    </location>
</feature>
<reference evidence="2 3" key="1">
    <citation type="submission" date="2020-04" db="EMBL/GenBank/DDBJ databases">
        <title>Perkinsus olseni comparative genomics.</title>
        <authorList>
            <person name="Bogema D.R."/>
        </authorList>
    </citation>
    <scope>NUCLEOTIDE SEQUENCE [LARGE SCALE GENOMIC DNA]</scope>
    <source>
        <strain evidence="2">ATCC PRA-205</strain>
    </source>
</reference>
<feature type="region of interest" description="Disordered" evidence="1">
    <location>
        <begin position="293"/>
        <end position="312"/>
    </location>
</feature>
<evidence type="ECO:0000313" key="2">
    <source>
        <dbReference type="EMBL" id="KAF4716883.1"/>
    </source>
</evidence>
<feature type="non-terminal residue" evidence="2">
    <location>
        <position position="375"/>
    </location>
</feature>
<name>A0A7J6R8H2_PEROL</name>
<feature type="compositionally biased region" description="Basic and acidic residues" evidence="1">
    <location>
        <begin position="254"/>
        <end position="266"/>
    </location>
</feature>
<feature type="compositionally biased region" description="Basic and acidic residues" evidence="1">
    <location>
        <begin position="298"/>
        <end position="311"/>
    </location>
</feature>